<protein>
    <submittedName>
        <fullName evidence="1">Uncharacterized protein</fullName>
    </submittedName>
</protein>
<evidence type="ECO:0000313" key="1">
    <source>
        <dbReference type="EMBL" id="GFN91999.1"/>
    </source>
</evidence>
<reference evidence="1 2" key="1">
    <citation type="journal article" date="2021" name="Elife">
        <title>Chloroplast acquisition without the gene transfer in kleptoplastic sea slugs, Plakobranchus ocellatus.</title>
        <authorList>
            <person name="Maeda T."/>
            <person name="Takahashi S."/>
            <person name="Yoshida T."/>
            <person name="Shimamura S."/>
            <person name="Takaki Y."/>
            <person name="Nagai Y."/>
            <person name="Toyoda A."/>
            <person name="Suzuki Y."/>
            <person name="Arimoto A."/>
            <person name="Ishii H."/>
            <person name="Satoh N."/>
            <person name="Nishiyama T."/>
            <person name="Hasebe M."/>
            <person name="Maruyama T."/>
            <person name="Minagawa J."/>
            <person name="Obokata J."/>
            <person name="Shigenobu S."/>
        </authorList>
    </citation>
    <scope>NUCLEOTIDE SEQUENCE [LARGE SCALE GENOMIC DNA]</scope>
</reference>
<sequence>MVFVLQRTLQVSSEYYTVAAVSRQSLAVGYRFGRGIDLINMEGQVLCQICMDLSMCWNYVDEDDDGVYQLTMMYASV</sequence>
<name>A0AAV3Z8Z5_9GAST</name>
<comment type="caution">
    <text evidence="1">The sequence shown here is derived from an EMBL/GenBank/DDBJ whole genome shotgun (WGS) entry which is preliminary data.</text>
</comment>
<dbReference type="EMBL" id="BLXT01002217">
    <property type="protein sequence ID" value="GFN91999.1"/>
    <property type="molecule type" value="Genomic_DNA"/>
</dbReference>
<proteinExistence type="predicted"/>
<organism evidence="1 2">
    <name type="scientific">Plakobranchus ocellatus</name>
    <dbReference type="NCBI Taxonomy" id="259542"/>
    <lineage>
        <taxon>Eukaryota</taxon>
        <taxon>Metazoa</taxon>
        <taxon>Spiralia</taxon>
        <taxon>Lophotrochozoa</taxon>
        <taxon>Mollusca</taxon>
        <taxon>Gastropoda</taxon>
        <taxon>Heterobranchia</taxon>
        <taxon>Euthyneura</taxon>
        <taxon>Panpulmonata</taxon>
        <taxon>Sacoglossa</taxon>
        <taxon>Placobranchoidea</taxon>
        <taxon>Plakobranchidae</taxon>
        <taxon>Plakobranchus</taxon>
    </lineage>
</organism>
<keyword evidence="2" id="KW-1185">Reference proteome</keyword>
<accession>A0AAV3Z8Z5</accession>
<gene>
    <name evidence="1" type="ORF">PoB_001850500</name>
</gene>
<evidence type="ECO:0000313" key="2">
    <source>
        <dbReference type="Proteomes" id="UP000735302"/>
    </source>
</evidence>
<dbReference type="AlphaFoldDB" id="A0AAV3Z8Z5"/>
<dbReference type="Proteomes" id="UP000735302">
    <property type="component" value="Unassembled WGS sequence"/>
</dbReference>